<protein>
    <recommendedName>
        <fullName evidence="8">Transcriptional repressor NrdR</fullName>
    </recommendedName>
</protein>
<gene>
    <name evidence="8 10" type="primary">nrdR</name>
    <name evidence="10" type="ORF">IFE08_08185</name>
</gene>
<keyword evidence="2 8" id="KW-0547">Nucleotide-binding</keyword>
<keyword evidence="5 8" id="KW-0805">Transcription regulation</keyword>
<keyword evidence="4 8" id="KW-0067">ATP-binding</keyword>
<name>A0A7S6WME0_9SPIR</name>
<dbReference type="GO" id="GO:0003677">
    <property type="term" value="F:DNA binding"/>
    <property type="evidence" value="ECO:0007669"/>
    <property type="project" value="UniProtKB-KW"/>
</dbReference>
<evidence type="ECO:0000313" key="11">
    <source>
        <dbReference type="Proteomes" id="UP000593915"/>
    </source>
</evidence>
<dbReference type="EMBL" id="CP061839">
    <property type="protein sequence ID" value="QOW59848.1"/>
    <property type="molecule type" value="Genomic_DNA"/>
</dbReference>
<dbReference type="RefSeq" id="WP_020965829.1">
    <property type="nucleotide sequence ID" value="NZ_CP061839.1"/>
</dbReference>
<dbReference type="InterPro" id="IPR005144">
    <property type="entry name" value="ATP-cone_dom"/>
</dbReference>
<comment type="similarity">
    <text evidence="8">Belongs to the NrdR family.</text>
</comment>
<evidence type="ECO:0000256" key="3">
    <source>
        <dbReference type="ARBA" id="ARBA00022771"/>
    </source>
</evidence>
<dbReference type="PANTHER" id="PTHR30455:SF2">
    <property type="entry name" value="TRANSCRIPTIONAL REPRESSOR NRDR"/>
    <property type="match status" value="1"/>
</dbReference>
<dbReference type="InterPro" id="IPR003796">
    <property type="entry name" value="RNR_NrdR-like"/>
</dbReference>
<dbReference type="InterPro" id="IPR055173">
    <property type="entry name" value="NrdR-like_N"/>
</dbReference>
<evidence type="ECO:0000256" key="7">
    <source>
        <dbReference type="ARBA" id="ARBA00023163"/>
    </source>
</evidence>
<dbReference type="AlphaFoldDB" id="A0A7S6WME0"/>
<dbReference type="NCBIfam" id="TIGR00244">
    <property type="entry name" value="transcriptional regulator NrdR"/>
    <property type="match status" value="1"/>
</dbReference>
<evidence type="ECO:0000256" key="6">
    <source>
        <dbReference type="ARBA" id="ARBA00023125"/>
    </source>
</evidence>
<dbReference type="Pfam" id="PF03477">
    <property type="entry name" value="ATP-cone"/>
    <property type="match status" value="1"/>
</dbReference>
<evidence type="ECO:0000313" key="10">
    <source>
        <dbReference type="EMBL" id="QOW59848.1"/>
    </source>
</evidence>
<organism evidence="10 11">
    <name type="scientific">Treponema pedis</name>
    <dbReference type="NCBI Taxonomy" id="409322"/>
    <lineage>
        <taxon>Bacteria</taxon>
        <taxon>Pseudomonadati</taxon>
        <taxon>Spirochaetota</taxon>
        <taxon>Spirochaetia</taxon>
        <taxon>Spirochaetales</taxon>
        <taxon>Treponemataceae</taxon>
        <taxon>Treponema</taxon>
    </lineage>
</organism>
<dbReference type="Proteomes" id="UP000593915">
    <property type="component" value="Chromosome"/>
</dbReference>
<dbReference type="Pfam" id="PF22811">
    <property type="entry name" value="Zn_ribbon_NrdR"/>
    <property type="match status" value="1"/>
</dbReference>
<comment type="function">
    <text evidence="8">Negatively regulates transcription of bacterial ribonucleotide reductase nrd genes and operons by binding to NrdR-boxes.</text>
</comment>
<sequence>MRCPHCGSFDDKVMESRMLAQGDCIRRRRECNACGYRFTSYERIEEKQLMVVKKDGRREPFDRKKLEKGISRALEKRPVSVSAIENIITEIEDKAVMKAGSGKEIESTAIGEMVLSHLHTVDKVAYIRFASVYKQFGNLEEFINEVRKFKNKTDESDVNKQ</sequence>
<feature type="domain" description="ATP-cone" evidence="9">
    <location>
        <begin position="49"/>
        <end position="141"/>
    </location>
</feature>
<feature type="zinc finger region" evidence="8">
    <location>
        <begin position="3"/>
        <end position="34"/>
    </location>
</feature>
<keyword evidence="1 8" id="KW-0678">Repressor</keyword>
<evidence type="ECO:0000256" key="1">
    <source>
        <dbReference type="ARBA" id="ARBA00022491"/>
    </source>
</evidence>
<keyword evidence="7 8" id="KW-0804">Transcription</keyword>
<keyword evidence="6 8" id="KW-0238">DNA-binding</keyword>
<evidence type="ECO:0000256" key="2">
    <source>
        <dbReference type="ARBA" id="ARBA00022741"/>
    </source>
</evidence>
<keyword evidence="8" id="KW-0862">Zinc</keyword>
<keyword evidence="3 8" id="KW-0863">Zinc-finger</keyword>
<dbReference type="GO" id="GO:0008270">
    <property type="term" value="F:zinc ion binding"/>
    <property type="evidence" value="ECO:0007669"/>
    <property type="project" value="UniProtKB-UniRule"/>
</dbReference>
<keyword evidence="8" id="KW-0479">Metal-binding</keyword>
<comment type="cofactor">
    <cofactor evidence="8">
        <name>Zn(2+)</name>
        <dbReference type="ChEBI" id="CHEBI:29105"/>
    </cofactor>
    <text evidence="8">Binds 1 zinc ion.</text>
</comment>
<dbReference type="GO" id="GO:0005524">
    <property type="term" value="F:ATP binding"/>
    <property type="evidence" value="ECO:0007669"/>
    <property type="project" value="UniProtKB-UniRule"/>
</dbReference>
<proteinExistence type="inferred from homology"/>
<dbReference type="GeneID" id="301090540"/>
<dbReference type="HAMAP" id="MF_00440">
    <property type="entry name" value="NrdR"/>
    <property type="match status" value="1"/>
</dbReference>
<evidence type="ECO:0000256" key="4">
    <source>
        <dbReference type="ARBA" id="ARBA00022840"/>
    </source>
</evidence>
<evidence type="ECO:0000256" key="8">
    <source>
        <dbReference type="HAMAP-Rule" id="MF_00440"/>
    </source>
</evidence>
<reference evidence="10 11" key="1">
    <citation type="submission" date="2020-09" db="EMBL/GenBank/DDBJ databases">
        <title>Characterization of Treponema spp. from bovine digital dermatitis in Korea.</title>
        <authorList>
            <person name="Espiritu H.M."/>
            <person name="Cho Y.I."/>
            <person name="Mamuad L."/>
        </authorList>
    </citation>
    <scope>NUCLEOTIDE SEQUENCE [LARGE SCALE GENOMIC DNA]</scope>
    <source>
        <strain evidence="10 11">KS1</strain>
    </source>
</reference>
<dbReference type="GO" id="GO:0045892">
    <property type="term" value="P:negative regulation of DNA-templated transcription"/>
    <property type="evidence" value="ECO:0007669"/>
    <property type="project" value="UniProtKB-UniRule"/>
</dbReference>
<dbReference type="PROSITE" id="PS51161">
    <property type="entry name" value="ATP_CONE"/>
    <property type="match status" value="1"/>
</dbReference>
<accession>A0A7S6WME0</accession>
<evidence type="ECO:0000256" key="5">
    <source>
        <dbReference type="ARBA" id="ARBA00023015"/>
    </source>
</evidence>
<dbReference type="PANTHER" id="PTHR30455">
    <property type="entry name" value="TRANSCRIPTIONAL REPRESSOR NRDR"/>
    <property type="match status" value="1"/>
</dbReference>
<evidence type="ECO:0000259" key="9">
    <source>
        <dbReference type="PROSITE" id="PS51161"/>
    </source>
</evidence>